<organism evidence="1 2">
    <name type="scientific">Moraxella lacunata</name>
    <dbReference type="NCBI Taxonomy" id="477"/>
    <lineage>
        <taxon>Bacteria</taxon>
        <taxon>Pseudomonadati</taxon>
        <taxon>Pseudomonadota</taxon>
        <taxon>Gammaproteobacteria</taxon>
        <taxon>Moraxellales</taxon>
        <taxon>Moraxellaceae</taxon>
        <taxon>Moraxella</taxon>
    </lineage>
</organism>
<proteinExistence type="predicted"/>
<accession>A0A378TSP2</accession>
<name>A0A378TSP2_MORLA</name>
<protein>
    <submittedName>
        <fullName evidence="1">Protein of uncharacterized function (DUF3396)</fullName>
    </submittedName>
</protein>
<evidence type="ECO:0000313" key="2">
    <source>
        <dbReference type="Proteomes" id="UP000254437"/>
    </source>
</evidence>
<gene>
    <name evidence="1" type="ORF">NCTC10359_01135</name>
</gene>
<dbReference type="Proteomes" id="UP000254437">
    <property type="component" value="Unassembled WGS sequence"/>
</dbReference>
<dbReference type="Pfam" id="PF11876">
    <property type="entry name" value="TsiV"/>
    <property type="match status" value="1"/>
</dbReference>
<sequence length="459" mass="54106">MSGTNLYIGERMRTNSDFLRLDLNLENPVKTLNDMNEYKEDFHYYDIIDGKEVTVNDVHLTACLFFRDGHLQETREHLRDCISQYMALFGEHITWGFNSKNRRWTEKPFDKLPSFNEILEERKDPDDVIEWFVSAGNHKLMQEAVPYELFCLTERDWQLENISQLRFRVDRADFFNPDKQAVIINLFNYCVHKLNPYFAYMGWGTAIGYEKEYGFDELNQCKKFIGIAVPSTWDAVAMHHGIRSIDWWTYISDDLAERIGGRNKLLEQVTAKSVEHKLYDNGVLLIADEVPQLLPADEPIPQSYLDVNDICRPMRNGHYGSLRLMNEYDGGIGYQTFNAYFTDLWLRRFDDPNLWRAFPQKSKPDITAEPIKSETGDVIAVKTGEVCQQDGRYIYLDEYDYNRGQFRYHNINEYDGQLIDYRQYVVLKKGDIAPYFIHMDTNWRTVEAMEITWTLVEVL</sequence>
<reference evidence="1 2" key="1">
    <citation type="submission" date="2018-06" db="EMBL/GenBank/DDBJ databases">
        <authorList>
            <consortium name="Pathogen Informatics"/>
            <person name="Doyle S."/>
        </authorList>
    </citation>
    <scope>NUCLEOTIDE SEQUENCE [LARGE SCALE GENOMIC DNA]</scope>
    <source>
        <strain evidence="1 2">NCTC10359</strain>
    </source>
</reference>
<dbReference type="EMBL" id="UGQU01000002">
    <property type="protein sequence ID" value="STZ62733.1"/>
    <property type="molecule type" value="Genomic_DNA"/>
</dbReference>
<evidence type="ECO:0000313" key="1">
    <source>
        <dbReference type="EMBL" id="STZ62733.1"/>
    </source>
</evidence>
<dbReference type="AlphaFoldDB" id="A0A378TSP2"/>
<dbReference type="InterPro" id="IPR021815">
    <property type="entry name" value="TsiV"/>
</dbReference>